<feature type="domain" description="CobQ/CobB/MinD/ParA nucleotide binding" evidence="1">
    <location>
        <begin position="57"/>
        <end position="265"/>
    </location>
</feature>
<sequence>MGVQTAKTSVEKAVPQRGWRRAVYRLTRINAGLSRDEKYELELHRRIRRIPSGSHQIAVLSLKGGVGKTTLTVALGSVLAQVRGDRILAFDADADSGNLADRAGQHSTSNVADLLARKDLSHYNDVRAHTSVNAVNLEVLAAADYSTESHAFSATDWQNAADTVSRFYSVVLADCGAGLTRGVVAAASGAVIVTSASVDGARQAAVAIDWLRNNGHQELLGRACVVINHVAPGEPNVAITDLVRQFGQYVRPDRVVVLPWDKHIAAGEEIEIRLLDPVYKRRITELAAALSDDFDRGERR</sequence>
<dbReference type="STRING" id="244292.ABW17_25005"/>
<dbReference type="Gene3D" id="3.40.50.300">
    <property type="entry name" value="P-loop containing nucleotide triphosphate hydrolases"/>
    <property type="match status" value="1"/>
</dbReference>
<dbReference type="SUPFAM" id="SSF52540">
    <property type="entry name" value="P-loop containing nucleoside triphosphate hydrolases"/>
    <property type="match status" value="1"/>
</dbReference>
<name>A0A1X2A079_9MYCO</name>
<organism evidence="2 3">
    <name type="scientific">Mycobacterium nebraskense</name>
    <dbReference type="NCBI Taxonomy" id="244292"/>
    <lineage>
        <taxon>Bacteria</taxon>
        <taxon>Bacillati</taxon>
        <taxon>Actinomycetota</taxon>
        <taxon>Actinomycetes</taxon>
        <taxon>Mycobacteriales</taxon>
        <taxon>Mycobacteriaceae</taxon>
        <taxon>Mycobacterium</taxon>
    </lineage>
</organism>
<dbReference type="GO" id="GO:0016887">
    <property type="term" value="F:ATP hydrolysis activity"/>
    <property type="evidence" value="ECO:0007669"/>
    <property type="project" value="TreeGrafter"/>
</dbReference>
<accession>A0A1X2A079</accession>
<dbReference type="Pfam" id="PF01656">
    <property type="entry name" value="CbiA"/>
    <property type="match status" value="1"/>
</dbReference>
<evidence type="ECO:0000259" key="1">
    <source>
        <dbReference type="Pfam" id="PF01656"/>
    </source>
</evidence>
<dbReference type="InterPro" id="IPR027417">
    <property type="entry name" value="P-loop_NTPase"/>
</dbReference>
<keyword evidence="3" id="KW-1185">Reference proteome</keyword>
<gene>
    <name evidence="2" type="ORF">AWC17_00620</name>
</gene>
<dbReference type="EMBL" id="LQPH01000024">
    <property type="protein sequence ID" value="ORW33989.1"/>
    <property type="molecule type" value="Genomic_DNA"/>
</dbReference>
<dbReference type="GO" id="GO:0009898">
    <property type="term" value="C:cytoplasmic side of plasma membrane"/>
    <property type="evidence" value="ECO:0007669"/>
    <property type="project" value="TreeGrafter"/>
</dbReference>
<dbReference type="PANTHER" id="PTHR43384:SF14">
    <property type="entry name" value="ESX-1 SECRETION-ASSOCIATED PROTEIN ESPI"/>
    <property type="match status" value="1"/>
</dbReference>
<dbReference type="InterPro" id="IPR050625">
    <property type="entry name" value="ParA/MinD_ATPase"/>
</dbReference>
<dbReference type="PANTHER" id="PTHR43384">
    <property type="entry name" value="SEPTUM SITE-DETERMINING PROTEIN MIND HOMOLOG, CHLOROPLASTIC-RELATED"/>
    <property type="match status" value="1"/>
</dbReference>
<proteinExistence type="predicted"/>
<dbReference type="InterPro" id="IPR002586">
    <property type="entry name" value="CobQ/CobB/MinD/ParA_Nub-bd_dom"/>
</dbReference>
<dbReference type="GO" id="GO:0005524">
    <property type="term" value="F:ATP binding"/>
    <property type="evidence" value="ECO:0007669"/>
    <property type="project" value="TreeGrafter"/>
</dbReference>
<dbReference type="Proteomes" id="UP000193781">
    <property type="component" value="Unassembled WGS sequence"/>
</dbReference>
<reference evidence="2 3" key="1">
    <citation type="submission" date="2016-01" db="EMBL/GenBank/DDBJ databases">
        <title>The new phylogeny of the genus Mycobacterium.</title>
        <authorList>
            <person name="Tarcisio F."/>
            <person name="Conor M."/>
            <person name="Antonella G."/>
            <person name="Elisabetta G."/>
            <person name="Giulia F.S."/>
            <person name="Sara T."/>
            <person name="Anna F."/>
            <person name="Clotilde B."/>
            <person name="Roberto B."/>
            <person name="Veronica D.S."/>
            <person name="Fabio R."/>
            <person name="Monica P."/>
            <person name="Olivier J."/>
            <person name="Enrico T."/>
            <person name="Nicola S."/>
        </authorList>
    </citation>
    <scope>NUCLEOTIDE SEQUENCE [LARGE SCALE GENOMIC DNA]</scope>
    <source>
        <strain evidence="2 3">DSM 44803</strain>
    </source>
</reference>
<evidence type="ECO:0000313" key="2">
    <source>
        <dbReference type="EMBL" id="ORW33989.1"/>
    </source>
</evidence>
<protein>
    <recommendedName>
        <fullName evidence="1">CobQ/CobB/MinD/ParA nucleotide binding domain-containing protein</fullName>
    </recommendedName>
</protein>
<dbReference type="AlphaFoldDB" id="A0A1X2A079"/>
<comment type="caution">
    <text evidence="2">The sequence shown here is derived from an EMBL/GenBank/DDBJ whole genome shotgun (WGS) entry which is preliminary data.</text>
</comment>
<evidence type="ECO:0000313" key="3">
    <source>
        <dbReference type="Proteomes" id="UP000193781"/>
    </source>
</evidence>
<dbReference type="GO" id="GO:0005829">
    <property type="term" value="C:cytosol"/>
    <property type="evidence" value="ECO:0007669"/>
    <property type="project" value="TreeGrafter"/>
</dbReference>
<dbReference type="GO" id="GO:0051782">
    <property type="term" value="P:negative regulation of cell division"/>
    <property type="evidence" value="ECO:0007669"/>
    <property type="project" value="TreeGrafter"/>
</dbReference>